<dbReference type="EMBL" id="SAWY01000021">
    <property type="protein sequence ID" value="TPH14711.1"/>
    <property type="molecule type" value="Genomic_DNA"/>
</dbReference>
<dbReference type="Proteomes" id="UP000315303">
    <property type="component" value="Unassembled WGS sequence"/>
</dbReference>
<organism evidence="1 2">
    <name type="scientific">Litorilituus lipolyticus</name>
    <dbReference type="NCBI Taxonomy" id="2491017"/>
    <lineage>
        <taxon>Bacteria</taxon>
        <taxon>Pseudomonadati</taxon>
        <taxon>Pseudomonadota</taxon>
        <taxon>Gammaproteobacteria</taxon>
        <taxon>Alteromonadales</taxon>
        <taxon>Colwelliaceae</taxon>
        <taxon>Litorilituus</taxon>
    </lineage>
</organism>
<dbReference type="AlphaFoldDB" id="A0A502KXJ2"/>
<keyword evidence="2" id="KW-1185">Reference proteome</keyword>
<dbReference type="OrthoDB" id="9811335at2"/>
<dbReference type="Pfam" id="PF16105">
    <property type="entry name" value="DUF4823"/>
    <property type="match status" value="1"/>
</dbReference>
<gene>
    <name evidence="1" type="ORF">EPA86_10905</name>
</gene>
<comment type="caution">
    <text evidence="1">The sequence shown here is derived from an EMBL/GenBank/DDBJ whole genome shotgun (WGS) entry which is preliminary data.</text>
</comment>
<proteinExistence type="predicted"/>
<sequence length="56" mass="6044">MADKADIKIVVVDVKTLEVKSSVIIKGSSGLATFGGDHPQDLLPKPTSDYIKTLFR</sequence>
<dbReference type="InterPro" id="IPR032248">
    <property type="entry name" value="DUF4823"/>
</dbReference>
<evidence type="ECO:0000313" key="2">
    <source>
        <dbReference type="Proteomes" id="UP000315303"/>
    </source>
</evidence>
<accession>A0A502KXJ2</accession>
<name>A0A502KXJ2_9GAMM</name>
<evidence type="ECO:0000313" key="1">
    <source>
        <dbReference type="EMBL" id="TPH14711.1"/>
    </source>
</evidence>
<reference evidence="1 2" key="1">
    <citation type="submission" date="2019-01" db="EMBL/GenBank/DDBJ databases">
        <title>Litorilituus lipolytica sp. nov., isolated from intertidal sand of the Yellow Sea in China.</title>
        <authorList>
            <person name="Liu A."/>
        </authorList>
    </citation>
    <scope>NUCLEOTIDE SEQUENCE [LARGE SCALE GENOMIC DNA]</scope>
    <source>
        <strain evidence="1 2">RZ04</strain>
    </source>
</reference>
<protein>
    <submittedName>
        <fullName evidence="1">DUF4823 domain-containing protein</fullName>
    </submittedName>
</protein>